<dbReference type="PANTHER" id="PTHR30218:SF0">
    <property type="entry name" value="POLYPHOSPHATE KINASE"/>
    <property type="match status" value="1"/>
</dbReference>
<dbReference type="GO" id="GO:0005524">
    <property type="term" value="F:ATP binding"/>
    <property type="evidence" value="ECO:0007669"/>
    <property type="project" value="UniProtKB-KW"/>
</dbReference>
<comment type="function">
    <text evidence="6 7">Catalyzes the reversible transfer of the terminal phosphate of ATP to form a long-chain polyphosphate (polyP).</text>
</comment>
<keyword evidence="5 6" id="KW-0067">ATP-binding</keyword>
<keyword evidence="3 6" id="KW-0547">Nucleotide-binding</keyword>
<feature type="binding site" evidence="6">
    <location>
        <position position="64"/>
    </location>
    <ligand>
        <name>ATP</name>
        <dbReference type="ChEBI" id="CHEBI:30616"/>
    </ligand>
</feature>
<evidence type="ECO:0000256" key="8">
    <source>
        <dbReference type="SAM" id="MobiDB-lite"/>
    </source>
</evidence>
<dbReference type="EMBL" id="JABYQV010000004">
    <property type="protein sequence ID" value="NVP30769.1"/>
    <property type="molecule type" value="Genomic_DNA"/>
</dbReference>
<evidence type="ECO:0000256" key="4">
    <source>
        <dbReference type="ARBA" id="ARBA00022777"/>
    </source>
</evidence>
<proteinExistence type="inferred from homology"/>
<dbReference type="AlphaFoldDB" id="A0A7Y7QUT0"/>
<dbReference type="Proteomes" id="UP000557656">
    <property type="component" value="Unassembled WGS sequence"/>
</dbReference>
<dbReference type="InterPro" id="IPR041108">
    <property type="entry name" value="PP_kinase_C_1"/>
</dbReference>
<evidence type="ECO:0000259" key="9">
    <source>
        <dbReference type="Pfam" id="PF02503"/>
    </source>
</evidence>
<name>A0A7Y7QUT0_9SPHN</name>
<evidence type="ECO:0000256" key="7">
    <source>
        <dbReference type="RuleBase" id="RU003800"/>
    </source>
</evidence>
<evidence type="ECO:0000256" key="1">
    <source>
        <dbReference type="ARBA" id="ARBA00022553"/>
    </source>
</evidence>
<feature type="binding site" evidence="6">
    <location>
        <position position="603"/>
    </location>
    <ligand>
        <name>ATP</name>
        <dbReference type="ChEBI" id="CHEBI:30616"/>
    </ligand>
</feature>
<dbReference type="InterPro" id="IPR003414">
    <property type="entry name" value="PP_kinase"/>
</dbReference>
<keyword evidence="16" id="KW-1185">Reference proteome</keyword>
<dbReference type="Pfam" id="PF17941">
    <property type="entry name" value="PP_kinase_C_1"/>
    <property type="match status" value="1"/>
</dbReference>
<dbReference type="Pfam" id="PF02503">
    <property type="entry name" value="PP_kinase"/>
    <property type="match status" value="1"/>
</dbReference>
<dbReference type="SUPFAM" id="SSF56024">
    <property type="entry name" value="Phospholipase D/nuclease"/>
    <property type="match status" value="2"/>
</dbReference>
<dbReference type="InterPro" id="IPR024953">
    <property type="entry name" value="PP_kinase_middle"/>
</dbReference>
<evidence type="ECO:0000313" key="16">
    <source>
        <dbReference type="Proteomes" id="UP000557656"/>
    </source>
</evidence>
<evidence type="ECO:0000256" key="2">
    <source>
        <dbReference type="ARBA" id="ARBA00022679"/>
    </source>
</evidence>
<accession>A0A7Y7QUT0</accession>
<feature type="domain" description="Polyphosphate kinase C-terminal" evidence="12">
    <location>
        <begin position="343"/>
        <end position="507"/>
    </location>
</feature>
<comment type="caution">
    <text evidence="14">The sequence shown here is derived from an EMBL/GenBank/DDBJ whole genome shotgun (WGS) entry which is preliminary data.</text>
</comment>
<gene>
    <name evidence="6" type="primary">ppk</name>
    <name evidence="13" type="ORF">HKX05_06250</name>
    <name evidence="14" type="ORF">HLV41_06915</name>
</gene>
<feature type="domain" description="Polyphosphate kinase N-terminal" evidence="10">
    <location>
        <begin position="26"/>
        <end position="130"/>
    </location>
</feature>
<evidence type="ECO:0000313" key="14">
    <source>
        <dbReference type="EMBL" id="NVP30769.1"/>
    </source>
</evidence>
<keyword evidence="6" id="KW-0479">Metal-binding</keyword>
<dbReference type="SUPFAM" id="SSF143724">
    <property type="entry name" value="PHP14-like"/>
    <property type="match status" value="1"/>
</dbReference>
<comment type="cofactor">
    <cofactor evidence="6">
        <name>Mg(2+)</name>
        <dbReference type="ChEBI" id="CHEBI:18420"/>
    </cofactor>
</comment>
<dbReference type="Gene3D" id="3.30.1840.10">
    <property type="entry name" value="Polyphosphate kinase middle domain"/>
    <property type="match status" value="1"/>
</dbReference>
<keyword evidence="4 6" id="KW-0418">Kinase</keyword>
<evidence type="ECO:0000259" key="12">
    <source>
        <dbReference type="Pfam" id="PF17941"/>
    </source>
</evidence>
<feature type="binding site" evidence="6">
    <location>
        <position position="386"/>
    </location>
    <ligand>
        <name>Mg(2+)</name>
        <dbReference type="ChEBI" id="CHEBI:18420"/>
    </ligand>
</feature>
<evidence type="ECO:0000259" key="10">
    <source>
        <dbReference type="Pfam" id="PF13089"/>
    </source>
</evidence>
<dbReference type="NCBIfam" id="NF003921">
    <property type="entry name" value="PRK05443.2-2"/>
    <property type="match status" value="1"/>
</dbReference>
<comment type="similarity">
    <text evidence="6 7">Belongs to the polyphosphate kinase 1 (PPK1) family.</text>
</comment>
<dbReference type="Proteomes" id="UP000531581">
    <property type="component" value="Unassembled WGS sequence"/>
</dbReference>
<sequence length="721" mass="81100">MTRPAHIAQMSEPDDDHFSTEPNGRYFNRELSWLAFNRRVLEEACNAAHPLLERLRFLSISGSNLDEFFMVRVAGLKGQQAQDVEQRSVDGLTPGQQLSGIVQEADRLMESQQEVWGDLRNLLDEAGIFVLRRDAIDQEASAWLENHVRDQVFPILTPQALDPAHPFPFIPNKGLSMIFDLTRVSDKAPIRELVMIPSTMPRFIRLPGEGSRYVSIETILRRFSGLLFPGYIVNGAATFRVLRDSDIEIEEEAEDLVRYFANAIKRRRRGRVIRLELETGMPDELADVLRDELGGADAIITESGNMLGIGDLVAMVDEDRPDLKFPSYSPRFPERIREFAGDCFAAIKAKDIVVHHPYETFEVVIAFLKQAAADPDVVAIKQTLYRAGKQSAVIAALIAAAEAGKSVTAIVELKARFDEEQNLYWASALERAGVQVVYGFIDWKTHAKVSMVVRREGSDFRTYCHFGTGNYHPVTARIYTDLSFFTADPLIGRDAAQMFNYITGYVEPVAMNRVSLSPRDLRHNLMALIDAEIAHARAGRKGSLWAKVNSLVDPQVIEKLYEASDAGVQIDLIVRGICCLRPGVPGMSDNIRVKSVVGRFLEHSRIWAFGDGKVLPHDSAKVFISSADWMPRNFDRRVEYMLPIQNPTVHDQILDQVMVANLLDNEQSWELEPDGSYVRDTPGDRPFNLHRYFMTNPSLSGRGAALDTSKAVPTLSLRRQR</sequence>
<dbReference type="PANTHER" id="PTHR30218">
    <property type="entry name" value="POLYPHOSPHATE KINASE"/>
    <property type="match status" value="1"/>
</dbReference>
<evidence type="ECO:0000259" key="11">
    <source>
        <dbReference type="Pfam" id="PF13090"/>
    </source>
</evidence>
<comment type="PTM">
    <text evidence="6 7">An intermediate of this reaction is the autophosphorylated ppk in which a phosphate is covalently linked to a histidine residue through a N-P bond.</text>
</comment>
<organism evidence="14 15">
    <name type="scientific">Sphingomonas sanguinis</name>
    <dbReference type="NCBI Taxonomy" id="33051"/>
    <lineage>
        <taxon>Bacteria</taxon>
        <taxon>Pseudomonadati</taxon>
        <taxon>Pseudomonadota</taxon>
        <taxon>Alphaproteobacteria</taxon>
        <taxon>Sphingomonadales</taxon>
        <taxon>Sphingomonadaceae</taxon>
        <taxon>Sphingomonas</taxon>
    </lineage>
</organism>
<feature type="binding site" evidence="6">
    <location>
        <position position="575"/>
    </location>
    <ligand>
        <name>ATP</name>
        <dbReference type="ChEBI" id="CHEBI:30616"/>
    </ligand>
</feature>
<dbReference type="GO" id="GO:0009358">
    <property type="term" value="C:polyphosphate kinase complex"/>
    <property type="evidence" value="ECO:0007669"/>
    <property type="project" value="InterPro"/>
</dbReference>
<dbReference type="GeneID" id="78484557"/>
<dbReference type="Pfam" id="PF13090">
    <property type="entry name" value="PP_kinase_C"/>
    <property type="match status" value="1"/>
</dbReference>
<dbReference type="InterPro" id="IPR025200">
    <property type="entry name" value="PPK_C_dom2"/>
</dbReference>
<evidence type="ECO:0000313" key="15">
    <source>
        <dbReference type="Proteomes" id="UP000531581"/>
    </source>
</evidence>
<dbReference type="NCBIfam" id="NF003917">
    <property type="entry name" value="PRK05443.1-1"/>
    <property type="match status" value="1"/>
</dbReference>
<dbReference type="EMBL" id="JABEOV010000010">
    <property type="protein sequence ID" value="NNG52946.1"/>
    <property type="molecule type" value="Genomic_DNA"/>
</dbReference>
<dbReference type="NCBIfam" id="NF003918">
    <property type="entry name" value="PRK05443.1-2"/>
    <property type="match status" value="1"/>
</dbReference>
<dbReference type="NCBIfam" id="TIGR03705">
    <property type="entry name" value="poly_P_kin"/>
    <property type="match status" value="1"/>
</dbReference>
<dbReference type="PIRSF" id="PIRSF015589">
    <property type="entry name" value="PP_kinase"/>
    <property type="match status" value="1"/>
</dbReference>
<feature type="domain" description="Polyphosphate kinase C-terminal" evidence="11">
    <location>
        <begin position="516"/>
        <end position="681"/>
    </location>
</feature>
<reference evidence="15 16" key="1">
    <citation type="submission" date="2020-05" db="EMBL/GenBank/DDBJ databases">
        <title>Draft Genome Sequences of Sphingomonas sp. Isolated from the International Space Station.</title>
        <authorList>
            <person name="Bijlani S."/>
            <person name="Singh N.K."/>
            <person name="Mason C.E."/>
            <person name="Wang C.C."/>
            <person name="Venkateswaran K."/>
        </authorList>
    </citation>
    <scope>NUCLEOTIDE SEQUENCE [LARGE SCALE GENOMIC DNA]</scope>
    <source>
        <strain evidence="13 16">IIF7SW-B5</strain>
        <strain evidence="14">ISS-IIF7SWP</strain>
    </source>
</reference>
<dbReference type="RefSeq" id="WP_061778652.1">
    <property type="nucleotide sequence ID" value="NZ_JABEOV010000010.1"/>
</dbReference>
<feature type="region of interest" description="Disordered" evidence="8">
    <location>
        <begin position="1"/>
        <end position="21"/>
    </location>
</feature>
<dbReference type="Pfam" id="PF13089">
    <property type="entry name" value="PP_kinase_N"/>
    <property type="match status" value="1"/>
</dbReference>
<keyword evidence="2 6" id="KW-0808">Transferase</keyword>
<dbReference type="GO" id="GO:0006799">
    <property type="term" value="P:polyphosphate biosynthetic process"/>
    <property type="evidence" value="ECO:0007669"/>
    <property type="project" value="UniProtKB-UniRule"/>
</dbReference>
<dbReference type="SUPFAM" id="SSF140356">
    <property type="entry name" value="PPK N-terminal domain-like"/>
    <property type="match status" value="1"/>
</dbReference>
<feature type="domain" description="Polyphosphate kinase middle" evidence="9">
    <location>
        <begin position="141"/>
        <end position="314"/>
    </location>
</feature>
<comment type="catalytic activity">
    <reaction evidence="6 7">
        <text>[phosphate](n) + ATP = [phosphate](n+1) + ADP</text>
        <dbReference type="Rhea" id="RHEA:19573"/>
        <dbReference type="Rhea" id="RHEA-COMP:9859"/>
        <dbReference type="Rhea" id="RHEA-COMP:14280"/>
        <dbReference type="ChEBI" id="CHEBI:16838"/>
        <dbReference type="ChEBI" id="CHEBI:30616"/>
        <dbReference type="ChEBI" id="CHEBI:456216"/>
        <dbReference type="EC" id="2.7.4.1"/>
    </reaction>
</comment>
<dbReference type="GO" id="GO:0046872">
    <property type="term" value="F:metal ion binding"/>
    <property type="evidence" value="ECO:0007669"/>
    <property type="project" value="UniProtKB-KW"/>
</dbReference>
<feature type="active site" description="Phosphohistidine intermediate" evidence="6">
    <location>
        <position position="446"/>
    </location>
</feature>
<dbReference type="CDD" id="cd09168">
    <property type="entry name" value="PLDc_PaPPK1_C2_like"/>
    <property type="match status" value="1"/>
</dbReference>
<feature type="binding site" evidence="6">
    <location>
        <position position="479"/>
    </location>
    <ligand>
        <name>ATP</name>
        <dbReference type="ChEBI" id="CHEBI:30616"/>
    </ligand>
</feature>
<evidence type="ECO:0000313" key="13">
    <source>
        <dbReference type="EMBL" id="NNG52946.1"/>
    </source>
</evidence>
<keyword evidence="6" id="KW-0460">Magnesium</keyword>
<dbReference type="InterPro" id="IPR036830">
    <property type="entry name" value="PP_kinase_middle_dom_sf"/>
</dbReference>
<dbReference type="Gene3D" id="1.20.58.310">
    <property type="entry name" value="Polyphosphate kinase N-terminal domain"/>
    <property type="match status" value="1"/>
</dbReference>
<dbReference type="GO" id="GO:0008976">
    <property type="term" value="F:polyphosphate kinase activity"/>
    <property type="evidence" value="ECO:0007669"/>
    <property type="project" value="UniProtKB-UniRule"/>
</dbReference>
<evidence type="ECO:0000256" key="3">
    <source>
        <dbReference type="ARBA" id="ARBA00022741"/>
    </source>
</evidence>
<protein>
    <recommendedName>
        <fullName evidence="6 7">Polyphosphate kinase</fullName>
        <ecNumber evidence="6 7">2.7.4.1</ecNumber>
    </recommendedName>
    <alternativeName>
        <fullName evidence="6">ATP-polyphosphate phosphotransferase</fullName>
    </alternativeName>
    <alternativeName>
        <fullName evidence="6">Polyphosphoric acid kinase</fullName>
    </alternativeName>
</protein>
<dbReference type="EC" id="2.7.4.1" evidence="6 7"/>
<evidence type="ECO:0000256" key="6">
    <source>
        <dbReference type="HAMAP-Rule" id="MF_00347"/>
    </source>
</evidence>
<dbReference type="NCBIfam" id="NF003919">
    <property type="entry name" value="PRK05443.1-4"/>
    <property type="match status" value="1"/>
</dbReference>
<dbReference type="InterPro" id="IPR025198">
    <property type="entry name" value="PPK_N_dom"/>
</dbReference>
<evidence type="ECO:0000256" key="5">
    <source>
        <dbReference type="ARBA" id="ARBA00022840"/>
    </source>
</evidence>
<dbReference type="Gene3D" id="3.30.870.10">
    <property type="entry name" value="Endonuclease Chain A"/>
    <property type="match status" value="2"/>
</dbReference>
<dbReference type="InterPro" id="IPR036832">
    <property type="entry name" value="PPK_N_dom_sf"/>
</dbReference>
<feature type="binding site" evidence="6">
    <location>
        <position position="416"/>
    </location>
    <ligand>
        <name>Mg(2+)</name>
        <dbReference type="ChEBI" id="CHEBI:18420"/>
    </ligand>
</feature>
<dbReference type="HAMAP" id="MF_00347">
    <property type="entry name" value="Polyphosphate_kinase"/>
    <property type="match status" value="1"/>
</dbReference>
<keyword evidence="1 6" id="KW-0597">Phosphoprotein</keyword>